<evidence type="ECO:0000313" key="1">
    <source>
        <dbReference type="EMBL" id="NPE24027.1"/>
    </source>
</evidence>
<dbReference type="EMBL" id="JABKKJ010000001">
    <property type="protein sequence ID" value="NPE24027.1"/>
    <property type="molecule type" value="Genomic_DNA"/>
</dbReference>
<comment type="caution">
    <text evidence="1">The sequence shown here is derived from an EMBL/GenBank/DDBJ whole genome shotgun (WGS) entry which is preliminary data.</text>
</comment>
<dbReference type="InterPro" id="IPR009387">
    <property type="entry name" value="HigB-2"/>
</dbReference>
<evidence type="ECO:0000313" key="2">
    <source>
        <dbReference type="Proteomes" id="UP000820977"/>
    </source>
</evidence>
<dbReference type="Proteomes" id="UP000820977">
    <property type="component" value="Unassembled WGS sequence"/>
</dbReference>
<name>A0ABX2AY38_9BACT</name>
<organism evidence="1 2">
    <name type="scientific">Xylanibacter caecicola</name>
    <dbReference type="NCBI Taxonomy" id="2736294"/>
    <lineage>
        <taxon>Bacteria</taxon>
        <taxon>Pseudomonadati</taxon>
        <taxon>Bacteroidota</taxon>
        <taxon>Bacteroidia</taxon>
        <taxon>Bacteroidales</taxon>
        <taxon>Prevotellaceae</taxon>
        <taxon>Xylanibacter</taxon>
    </lineage>
</organism>
<proteinExistence type="predicted"/>
<gene>
    <name evidence="1" type="ORF">HPS54_00600</name>
</gene>
<protein>
    <submittedName>
        <fullName evidence="1">Type II toxin-antitoxin system RelE/ParE family toxin</fullName>
    </submittedName>
</protein>
<reference evidence="1 2" key="1">
    <citation type="submission" date="2020-05" db="EMBL/GenBank/DDBJ databases">
        <title>Distinct polysaccharide utilization as determinants for interspecies competition between intestinal Prevotella spp.</title>
        <authorList>
            <person name="Galvez E.J.C."/>
            <person name="Iljazovic A."/>
            <person name="Strowig T."/>
        </authorList>
    </citation>
    <scope>NUCLEOTIDE SEQUENCE [LARGE SCALE GENOMIC DNA]</scope>
    <source>
        <strain evidence="1 2">PCHR</strain>
    </source>
</reference>
<keyword evidence="2" id="KW-1185">Reference proteome</keyword>
<sequence length="110" mass="12813">MRYEVEAGKQFKKDFKRLYKKYRNISNDLEILIEDLENNPYIGVDLGNNVRKIRMAISDKGRGKSHGARVITYTIELDEESGTVTLLAIYDKKDRDTITEKEIKELIDTL</sequence>
<dbReference type="Pfam" id="PF06296">
    <property type="entry name" value="RelE"/>
    <property type="match status" value="1"/>
</dbReference>
<dbReference type="RefSeq" id="WP_172343556.1">
    <property type="nucleotide sequence ID" value="NZ_CATJFF010000108.1"/>
</dbReference>
<accession>A0ABX2AY38</accession>